<dbReference type="AlphaFoldDB" id="A0A2U1MCT4"/>
<evidence type="ECO:0000313" key="2">
    <source>
        <dbReference type="EMBL" id="PWA59037.1"/>
    </source>
</evidence>
<gene>
    <name evidence="2" type="ORF">CTI12_AA394370</name>
</gene>
<name>A0A2U1MCT4_ARTAN</name>
<keyword evidence="3" id="KW-1185">Reference proteome</keyword>
<reference evidence="2 3" key="1">
    <citation type="journal article" date="2018" name="Mol. Plant">
        <title>The genome of Artemisia annua provides insight into the evolution of Asteraceae family and artemisinin biosynthesis.</title>
        <authorList>
            <person name="Shen Q."/>
            <person name="Zhang L."/>
            <person name="Liao Z."/>
            <person name="Wang S."/>
            <person name="Yan T."/>
            <person name="Shi P."/>
            <person name="Liu M."/>
            <person name="Fu X."/>
            <person name="Pan Q."/>
            <person name="Wang Y."/>
            <person name="Lv Z."/>
            <person name="Lu X."/>
            <person name="Zhang F."/>
            <person name="Jiang W."/>
            <person name="Ma Y."/>
            <person name="Chen M."/>
            <person name="Hao X."/>
            <person name="Li L."/>
            <person name="Tang Y."/>
            <person name="Lv G."/>
            <person name="Zhou Y."/>
            <person name="Sun X."/>
            <person name="Brodelius P.E."/>
            <person name="Rose J.K.C."/>
            <person name="Tang K."/>
        </authorList>
    </citation>
    <scope>NUCLEOTIDE SEQUENCE [LARGE SCALE GENOMIC DNA]</scope>
    <source>
        <strain evidence="3">cv. Huhao1</strain>
        <tissue evidence="2">Leaf</tissue>
    </source>
</reference>
<evidence type="ECO:0000313" key="3">
    <source>
        <dbReference type="Proteomes" id="UP000245207"/>
    </source>
</evidence>
<accession>A0A2U1MCT4</accession>
<sequence length="210" mass="24545">MRKLSENKLTFICVETPHCFLQTRWRRNYKSPENEEFMLLMTRQKDALLTKHILLTKKAKLELMRYYSEVLTKVSTQFFKTFVHDDDDDEPLEEDKIDPLIKESLDTLSMGDKEVEVNPLEEIDDLVPIPRVSEKHFDSFSKTFDTTITNPLFDFDSEFTLNSDNQIFDIQNEDSDESDTKTIVDEVHIHSSQSTAHVPPPYILPEPRVG</sequence>
<evidence type="ECO:0000256" key="1">
    <source>
        <dbReference type="SAM" id="MobiDB-lite"/>
    </source>
</evidence>
<feature type="region of interest" description="Disordered" evidence="1">
    <location>
        <begin position="190"/>
        <end position="210"/>
    </location>
</feature>
<dbReference type="EMBL" id="PKPP01005736">
    <property type="protein sequence ID" value="PWA59037.1"/>
    <property type="molecule type" value="Genomic_DNA"/>
</dbReference>
<comment type="caution">
    <text evidence="2">The sequence shown here is derived from an EMBL/GenBank/DDBJ whole genome shotgun (WGS) entry which is preliminary data.</text>
</comment>
<proteinExistence type="predicted"/>
<protein>
    <submittedName>
        <fullName evidence="2">Uncharacterized protein</fullName>
    </submittedName>
</protein>
<dbReference type="Proteomes" id="UP000245207">
    <property type="component" value="Unassembled WGS sequence"/>
</dbReference>
<organism evidence="2 3">
    <name type="scientific">Artemisia annua</name>
    <name type="common">Sweet wormwood</name>
    <dbReference type="NCBI Taxonomy" id="35608"/>
    <lineage>
        <taxon>Eukaryota</taxon>
        <taxon>Viridiplantae</taxon>
        <taxon>Streptophyta</taxon>
        <taxon>Embryophyta</taxon>
        <taxon>Tracheophyta</taxon>
        <taxon>Spermatophyta</taxon>
        <taxon>Magnoliopsida</taxon>
        <taxon>eudicotyledons</taxon>
        <taxon>Gunneridae</taxon>
        <taxon>Pentapetalae</taxon>
        <taxon>asterids</taxon>
        <taxon>campanulids</taxon>
        <taxon>Asterales</taxon>
        <taxon>Asteraceae</taxon>
        <taxon>Asteroideae</taxon>
        <taxon>Anthemideae</taxon>
        <taxon>Artemisiinae</taxon>
        <taxon>Artemisia</taxon>
    </lineage>
</organism>